<sequence length="180" mass="20542">MAQLAARTYAQALFEVALEANRIDDFEKELNFVVKTFEQHPDFYEIFKTPQISNEEKKHIIENVFKGRLIDEVMNFLKILLDKRRTGILEYIAKEYHKLANAHNNVVEAVAVTTLLLKDEEKAKLVAKLTAVTGKRVQLKNQIDPAIIGGMLVRIGDQVIDGTIQNRLNKLQEDLAQIIV</sequence>
<dbReference type="EMBL" id="CP017269">
    <property type="protein sequence ID" value="AOT70074.1"/>
    <property type="molecule type" value="Genomic_DNA"/>
</dbReference>
<dbReference type="Pfam" id="PF00213">
    <property type="entry name" value="OSCP"/>
    <property type="match status" value="1"/>
</dbReference>
<dbReference type="PROSITE" id="PS00389">
    <property type="entry name" value="ATPASE_DELTA"/>
    <property type="match status" value="1"/>
</dbReference>
<evidence type="ECO:0000256" key="7">
    <source>
        <dbReference type="ARBA" id="ARBA00023310"/>
    </source>
</evidence>
<dbReference type="GO" id="GO:0046933">
    <property type="term" value="F:proton-transporting ATP synthase activity, rotational mechanism"/>
    <property type="evidence" value="ECO:0007669"/>
    <property type="project" value="UniProtKB-UniRule"/>
</dbReference>
<dbReference type="SUPFAM" id="SSF47928">
    <property type="entry name" value="N-terminal domain of the delta subunit of the F1F0-ATP synthase"/>
    <property type="match status" value="1"/>
</dbReference>
<dbReference type="OrthoDB" id="9802471at2"/>
<comment type="function">
    <text evidence="8">F(1)F(0) ATP synthase produces ATP from ADP in the presence of a proton or sodium gradient. F-type ATPases consist of two structural domains, F(1) containing the extramembraneous catalytic core and F(0) containing the membrane proton channel, linked together by a central stalk and a peripheral stalk. During catalysis, ATP synthesis in the catalytic domain of F(1) is coupled via a rotary mechanism of the central stalk subunits to proton translocation.</text>
</comment>
<dbReference type="GO" id="GO:0045259">
    <property type="term" value="C:proton-transporting ATP synthase complex"/>
    <property type="evidence" value="ECO:0007669"/>
    <property type="project" value="UniProtKB-KW"/>
</dbReference>
<keyword evidence="4 8" id="KW-0406">Ion transport</keyword>
<dbReference type="RefSeq" id="WP_069976407.1">
    <property type="nucleotide sequence ID" value="NZ_CP017269.1"/>
</dbReference>
<evidence type="ECO:0000256" key="6">
    <source>
        <dbReference type="ARBA" id="ARBA00023196"/>
    </source>
</evidence>
<evidence type="ECO:0000256" key="4">
    <source>
        <dbReference type="ARBA" id="ARBA00023065"/>
    </source>
</evidence>
<evidence type="ECO:0000256" key="8">
    <source>
        <dbReference type="HAMAP-Rule" id="MF_01416"/>
    </source>
</evidence>
<keyword evidence="6 8" id="KW-0139">CF(1)</keyword>
<evidence type="ECO:0000313" key="9">
    <source>
        <dbReference type="EMBL" id="AOT70074.1"/>
    </source>
</evidence>
<proteinExistence type="inferred from homology"/>
<gene>
    <name evidence="8" type="primary">atpH</name>
    <name evidence="9" type="ORF">Gferi_11030</name>
</gene>
<keyword evidence="5 8" id="KW-0472">Membrane</keyword>
<dbReference type="HAMAP" id="MF_01416">
    <property type="entry name" value="ATP_synth_delta_bact"/>
    <property type="match status" value="1"/>
</dbReference>
<dbReference type="PRINTS" id="PR00125">
    <property type="entry name" value="ATPASEDELTA"/>
</dbReference>
<evidence type="ECO:0000256" key="2">
    <source>
        <dbReference type="ARBA" id="ARBA00022448"/>
    </source>
</evidence>
<comment type="function">
    <text evidence="8">This protein is part of the stalk that links CF(0) to CF(1). It either transmits conformational changes from CF(0) to CF(1) or is implicated in proton conduction.</text>
</comment>
<keyword evidence="10" id="KW-1185">Reference proteome</keyword>
<protein>
    <recommendedName>
        <fullName evidence="8">ATP synthase subunit delta</fullName>
    </recommendedName>
    <alternativeName>
        <fullName evidence="8">ATP synthase F(1) sector subunit delta</fullName>
    </alternativeName>
    <alternativeName>
        <fullName evidence="8">F-type ATPase subunit delta</fullName>
        <shortName evidence="8">F-ATPase subunit delta</shortName>
    </alternativeName>
</protein>
<keyword evidence="3 8" id="KW-0375">Hydrogen ion transport</keyword>
<dbReference type="STRING" id="1424294.Gferi_11030"/>
<name>A0A1D8GGN9_9FIRM</name>
<accession>A0A1D8GGN9</accession>
<dbReference type="NCBIfam" id="NF004403">
    <property type="entry name" value="PRK05758.2-4"/>
    <property type="match status" value="1"/>
</dbReference>
<evidence type="ECO:0000256" key="3">
    <source>
        <dbReference type="ARBA" id="ARBA00022781"/>
    </source>
</evidence>
<organism evidence="9 10">
    <name type="scientific">Geosporobacter ferrireducens</name>
    <dbReference type="NCBI Taxonomy" id="1424294"/>
    <lineage>
        <taxon>Bacteria</taxon>
        <taxon>Bacillati</taxon>
        <taxon>Bacillota</taxon>
        <taxon>Clostridia</taxon>
        <taxon>Peptostreptococcales</taxon>
        <taxon>Thermotaleaceae</taxon>
        <taxon>Geosporobacter</taxon>
    </lineage>
</organism>
<dbReference type="InterPro" id="IPR020781">
    <property type="entry name" value="ATPase_OSCP/d_CS"/>
</dbReference>
<dbReference type="PANTHER" id="PTHR11910">
    <property type="entry name" value="ATP SYNTHASE DELTA CHAIN"/>
    <property type="match status" value="1"/>
</dbReference>
<dbReference type="AlphaFoldDB" id="A0A1D8GGN9"/>
<keyword evidence="2 8" id="KW-0813">Transport</keyword>
<dbReference type="NCBIfam" id="TIGR01145">
    <property type="entry name" value="ATP_synt_delta"/>
    <property type="match status" value="1"/>
</dbReference>
<dbReference type="GO" id="GO:0005886">
    <property type="term" value="C:plasma membrane"/>
    <property type="evidence" value="ECO:0007669"/>
    <property type="project" value="UniProtKB-SubCell"/>
</dbReference>
<dbReference type="InterPro" id="IPR026015">
    <property type="entry name" value="ATP_synth_OSCP/delta_N_sf"/>
</dbReference>
<dbReference type="Proteomes" id="UP000095743">
    <property type="component" value="Chromosome"/>
</dbReference>
<keyword evidence="8" id="KW-1003">Cell membrane</keyword>
<reference evidence="9 10" key="1">
    <citation type="submission" date="2016-09" db="EMBL/GenBank/DDBJ databases">
        <title>Genomic analysis reveals versatility of anaerobic energy metabolism of Geosporobacter ferrireducens IRF9 of phylum Firmicutes.</title>
        <authorList>
            <person name="Kim S.-J."/>
        </authorList>
    </citation>
    <scope>NUCLEOTIDE SEQUENCE [LARGE SCALE GENOMIC DNA]</scope>
    <source>
        <strain evidence="9 10">IRF9</strain>
    </source>
</reference>
<dbReference type="NCBIfam" id="NF004402">
    <property type="entry name" value="PRK05758.2-2"/>
    <property type="match status" value="1"/>
</dbReference>
<keyword evidence="7 8" id="KW-0066">ATP synthesis</keyword>
<evidence type="ECO:0000313" key="10">
    <source>
        <dbReference type="Proteomes" id="UP000095743"/>
    </source>
</evidence>
<dbReference type="InterPro" id="IPR000711">
    <property type="entry name" value="ATPase_OSCP/dsu"/>
</dbReference>
<comment type="similarity">
    <text evidence="8">Belongs to the ATPase delta chain family.</text>
</comment>
<dbReference type="Gene3D" id="1.10.520.20">
    <property type="entry name" value="N-terminal domain of the delta subunit of the F1F0-ATP synthase"/>
    <property type="match status" value="1"/>
</dbReference>
<dbReference type="KEGG" id="gfe:Gferi_11030"/>
<evidence type="ECO:0000256" key="5">
    <source>
        <dbReference type="ARBA" id="ARBA00023136"/>
    </source>
</evidence>
<evidence type="ECO:0000256" key="1">
    <source>
        <dbReference type="ARBA" id="ARBA00004370"/>
    </source>
</evidence>
<comment type="subcellular location">
    <subcellularLocation>
        <location evidence="8">Cell membrane</location>
        <topology evidence="8">Peripheral membrane protein</topology>
    </subcellularLocation>
    <subcellularLocation>
        <location evidence="1">Membrane</location>
    </subcellularLocation>
</comment>